<comment type="caution">
    <text evidence="1">The sequence shown here is derived from an EMBL/GenBank/DDBJ whole genome shotgun (WGS) entry which is preliminary data.</text>
</comment>
<dbReference type="SUPFAM" id="SSF75005">
    <property type="entry name" value="Arabinanase/levansucrase/invertase"/>
    <property type="match status" value="1"/>
</dbReference>
<accession>A0A2N0VI35</accession>
<sequence length="418" mass="46964">MKILIQIITALLILFLVSACNNGELQQPIYEYATSSPADTGARYPYLQKDAQGKIYMSWILGIEEEMHALQYSTYDNERWTRPQSVKVGADFFINWADFPSVVGFDGDVTAAHWLKKVEGGPYAYNVQVAFPEEEGLRWRDAITPHLDDTATEHGFVTIKPISDDRVLAIWLDGRDTEGRANDEYEDMSKSMTLRSAEITRDGEITRSREIDDAVCDCCQTDLVQTENGFLAVYRNRTDDEIRDIYISRYDLEDGVWSEPMAVYDDGWQIGACPVNGPKAVADGDRVAVAWFTMEDNESRTMLIRSSNGGQTFTDPIEIAGDRSMGRVDLEMIGDGTIYVSWMRHRGEVGDVMLTEVTPNGEPKDSVLVGVTSPSRSSGFPQMITTDDGLLFAWTQTQPVYRVRTAIVPFESMQEAQL</sequence>
<name>A0A2N0VI35_9BACT</name>
<proteinExistence type="predicted"/>
<dbReference type="OrthoDB" id="9764969at2"/>
<dbReference type="Proteomes" id="UP000233398">
    <property type="component" value="Unassembled WGS sequence"/>
</dbReference>
<reference evidence="1 2" key="1">
    <citation type="submission" date="2017-11" db="EMBL/GenBank/DDBJ databases">
        <title>Rhodohalobacter 15182 sp. nov., isolated from a salt lake.</title>
        <authorList>
            <person name="Han S."/>
        </authorList>
    </citation>
    <scope>NUCLEOTIDE SEQUENCE [LARGE SCALE GENOMIC DNA]</scope>
    <source>
        <strain evidence="1 2">15182</strain>
    </source>
</reference>
<dbReference type="InterPro" id="IPR036278">
    <property type="entry name" value="Sialidase_sf"/>
</dbReference>
<organism evidence="1 2">
    <name type="scientific">Rhodohalobacter barkolensis</name>
    <dbReference type="NCBI Taxonomy" id="2053187"/>
    <lineage>
        <taxon>Bacteria</taxon>
        <taxon>Pseudomonadati</taxon>
        <taxon>Balneolota</taxon>
        <taxon>Balneolia</taxon>
        <taxon>Balneolales</taxon>
        <taxon>Balneolaceae</taxon>
        <taxon>Rhodohalobacter</taxon>
    </lineage>
</organism>
<dbReference type="RefSeq" id="WP_101073392.1">
    <property type="nucleotide sequence ID" value="NZ_PISP01000002.1"/>
</dbReference>
<keyword evidence="2" id="KW-1185">Reference proteome</keyword>
<dbReference type="CDD" id="cd15482">
    <property type="entry name" value="Sialidase_non-viral"/>
    <property type="match status" value="1"/>
</dbReference>
<gene>
    <name evidence="1" type="ORF">CWD77_09875</name>
</gene>
<protein>
    <recommendedName>
        <fullName evidence="3">Exo-alpha-sialidase</fullName>
    </recommendedName>
</protein>
<dbReference type="SUPFAM" id="SSF50939">
    <property type="entry name" value="Sialidases"/>
    <property type="match status" value="1"/>
</dbReference>
<dbReference type="EMBL" id="PISP01000002">
    <property type="protein sequence ID" value="PKD43853.1"/>
    <property type="molecule type" value="Genomic_DNA"/>
</dbReference>
<dbReference type="AlphaFoldDB" id="A0A2N0VI35"/>
<evidence type="ECO:0000313" key="2">
    <source>
        <dbReference type="Proteomes" id="UP000233398"/>
    </source>
</evidence>
<dbReference type="PROSITE" id="PS51257">
    <property type="entry name" value="PROKAR_LIPOPROTEIN"/>
    <property type="match status" value="1"/>
</dbReference>
<dbReference type="InterPro" id="IPR023296">
    <property type="entry name" value="Glyco_hydro_beta-prop_sf"/>
</dbReference>
<evidence type="ECO:0000313" key="1">
    <source>
        <dbReference type="EMBL" id="PKD43853.1"/>
    </source>
</evidence>
<evidence type="ECO:0008006" key="3">
    <source>
        <dbReference type="Google" id="ProtNLM"/>
    </source>
</evidence>
<dbReference type="Gene3D" id="2.120.10.10">
    <property type="match status" value="1"/>
</dbReference>